<dbReference type="Proteomes" id="UP000245591">
    <property type="component" value="Unassembled WGS sequence"/>
</dbReference>
<sequence>MNKSSGTEGRNPGAPGVVHNTQDDNMTNPIIEKIKTNASKKSRVVNNVIELAKKLSEDKDVTDLLEYLLFRSHCGKNICSRLTETTNIDAVDTLNSITENIKMFYQELSNKEFSASTNTYYSSKERSIPPSRSKITSEVINLIYQHLDDHLVSSSIPCRRSSGQTEVDTVRHLTNTKKFIFKKLIKNHPYIKIKKSNKSTDMCNVCVAGDKAKKARASVQNQYLEMIIQLDEAIKKYSKHKLLCAQQKTHYNSIIDGISDESCIIVADFKENFKIGGGPVKENRVYYNRISISDLCFCLITRSDGNITRRYYKYLSKSLSHDSKYTIDCLIKLLDTDVLSNYTNVYLWCDAGTHFRSNEYIYGVFNTIRHRYPSKIFFLNYFLECHGKSDVDGHFGTLTKWFYDAEN</sequence>
<protein>
    <submittedName>
        <fullName evidence="2">Uncharacterized protein</fullName>
    </submittedName>
</protein>
<accession>A0A2U1J7D3</accession>
<comment type="caution">
    <text evidence="2">The sequence shown here is derived from an EMBL/GenBank/DDBJ whole genome shotgun (WGS) entry which is preliminary data.</text>
</comment>
<gene>
    <name evidence="2" type="ORF">BB558_002943</name>
</gene>
<feature type="non-terminal residue" evidence="2">
    <location>
        <position position="407"/>
    </location>
</feature>
<dbReference type="EMBL" id="MBFU01000256">
    <property type="protein sequence ID" value="PWA00986.1"/>
    <property type="molecule type" value="Genomic_DNA"/>
</dbReference>
<keyword evidence="3" id="KW-1185">Reference proteome</keyword>
<reference evidence="2 3" key="1">
    <citation type="journal article" date="2018" name="MBio">
        <title>Comparative Genomics Reveals the Core Gene Toolbox for the Fungus-Insect Symbiosis.</title>
        <authorList>
            <person name="Wang Y."/>
            <person name="Stata M."/>
            <person name="Wang W."/>
            <person name="Stajich J.E."/>
            <person name="White M.M."/>
            <person name="Moncalvo J.M."/>
        </authorList>
    </citation>
    <scope>NUCLEOTIDE SEQUENCE [LARGE SCALE GENOMIC DNA]</scope>
    <source>
        <strain evidence="2 3">AUS-126-30</strain>
    </source>
</reference>
<dbReference type="AlphaFoldDB" id="A0A2U1J7D3"/>
<proteinExistence type="predicted"/>
<evidence type="ECO:0000313" key="3">
    <source>
        <dbReference type="Proteomes" id="UP000245591"/>
    </source>
</evidence>
<name>A0A2U1J7D3_SMIAN</name>
<feature type="region of interest" description="Disordered" evidence="1">
    <location>
        <begin position="1"/>
        <end position="27"/>
    </location>
</feature>
<evidence type="ECO:0000313" key="2">
    <source>
        <dbReference type="EMBL" id="PWA00986.1"/>
    </source>
</evidence>
<evidence type="ECO:0000256" key="1">
    <source>
        <dbReference type="SAM" id="MobiDB-lite"/>
    </source>
</evidence>
<organism evidence="2 3">
    <name type="scientific">Smittium angustum</name>
    <dbReference type="NCBI Taxonomy" id="133377"/>
    <lineage>
        <taxon>Eukaryota</taxon>
        <taxon>Fungi</taxon>
        <taxon>Fungi incertae sedis</taxon>
        <taxon>Zoopagomycota</taxon>
        <taxon>Kickxellomycotina</taxon>
        <taxon>Harpellomycetes</taxon>
        <taxon>Harpellales</taxon>
        <taxon>Legeriomycetaceae</taxon>
        <taxon>Smittium</taxon>
    </lineage>
</organism>